<dbReference type="InterPro" id="IPR036388">
    <property type="entry name" value="WH-like_DNA-bd_sf"/>
</dbReference>
<accession>A0A327YXL8</accession>
<dbReference type="Gene3D" id="1.10.10.10">
    <property type="entry name" value="Winged helix-like DNA-binding domain superfamily/Winged helix DNA-binding domain"/>
    <property type="match status" value="1"/>
</dbReference>
<keyword evidence="3" id="KW-1185">Reference proteome</keyword>
<name>A0A327YXL8_9ACTN</name>
<dbReference type="EMBL" id="QLMJ01000030">
    <property type="protein sequence ID" value="RAK25858.1"/>
    <property type="molecule type" value="Genomic_DNA"/>
</dbReference>
<dbReference type="AlphaFoldDB" id="A0A327YXL8"/>
<dbReference type="PROSITE" id="PS50995">
    <property type="entry name" value="HTH_MARR_2"/>
    <property type="match status" value="1"/>
</dbReference>
<dbReference type="SUPFAM" id="SSF46785">
    <property type="entry name" value="Winged helix' DNA-binding domain"/>
    <property type="match status" value="1"/>
</dbReference>
<gene>
    <name evidence="2" type="ORF">B0I29_13067</name>
</gene>
<sequence length="175" mass="19484">MFKCQVRVSCSVVTDRTDEPWLSDDERHAWMALNAMFAVLPPAIDAQLKRDSGINFFEYQILSWLSMTPDRIVRMGMLAHLAGGSLSRLSHAVTRLERQGWVTRRTTDSPEGRCVQAALTDAGMAMVVAAAPGHVREARRLIFDVLTPEQVGQLEQIGRQLVEAESPQTAACFQD</sequence>
<evidence type="ECO:0000313" key="3">
    <source>
        <dbReference type="Proteomes" id="UP000249341"/>
    </source>
</evidence>
<dbReference type="GO" id="GO:0003677">
    <property type="term" value="F:DNA binding"/>
    <property type="evidence" value="ECO:0007669"/>
    <property type="project" value="UniProtKB-KW"/>
</dbReference>
<dbReference type="InterPro" id="IPR000835">
    <property type="entry name" value="HTH_MarR-typ"/>
</dbReference>
<organism evidence="2 3">
    <name type="scientific">Actinoplanes lutulentus</name>
    <dbReference type="NCBI Taxonomy" id="1287878"/>
    <lineage>
        <taxon>Bacteria</taxon>
        <taxon>Bacillati</taxon>
        <taxon>Actinomycetota</taxon>
        <taxon>Actinomycetes</taxon>
        <taxon>Micromonosporales</taxon>
        <taxon>Micromonosporaceae</taxon>
        <taxon>Actinoplanes</taxon>
    </lineage>
</organism>
<comment type="caution">
    <text evidence="2">The sequence shown here is derived from an EMBL/GenBank/DDBJ whole genome shotgun (WGS) entry which is preliminary data.</text>
</comment>
<proteinExistence type="predicted"/>
<keyword evidence="2" id="KW-0238">DNA-binding</keyword>
<dbReference type="SMART" id="SM00347">
    <property type="entry name" value="HTH_MARR"/>
    <property type="match status" value="1"/>
</dbReference>
<dbReference type="GO" id="GO:0003700">
    <property type="term" value="F:DNA-binding transcription factor activity"/>
    <property type="evidence" value="ECO:0007669"/>
    <property type="project" value="InterPro"/>
</dbReference>
<protein>
    <submittedName>
        <fullName evidence="2">DNA-binding MarR family transcriptional regulator</fullName>
    </submittedName>
</protein>
<dbReference type="InterPro" id="IPR036390">
    <property type="entry name" value="WH_DNA-bd_sf"/>
</dbReference>
<reference evidence="2 3" key="1">
    <citation type="submission" date="2018-06" db="EMBL/GenBank/DDBJ databases">
        <title>Genomic Encyclopedia of Type Strains, Phase III (KMG-III): the genomes of soil and plant-associated and newly described type strains.</title>
        <authorList>
            <person name="Whitman W."/>
        </authorList>
    </citation>
    <scope>NUCLEOTIDE SEQUENCE [LARGE SCALE GENOMIC DNA]</scope>
    <source>
        <strain evidence="2 3">CGMCC 4.7090</strain>
    </source>
</reference>
<feature type="domain" description="HTH marR-type" evidence="1">
    <location>
        <begin position="26"/>
        <end position="163"/>
    </location>
</feature>
<dbReference type="OrthoDB" id="5432081at2"/>
<evidence type="ECO:0000259" key="1">
    <source>
        <dbReference type="PROSITE" id="PS50995"/>
    </source>
</evidence>
<evidence type="ECO:0000313" key="2">
    <source>
        <dbReference type="EMBL" id="RAK25858.1"/>
    </source>
</evidence>
<dbReference type="Proteomes" id="UP000249341">
    <property type="component" value="Unassembled WGS sequence"/>
</dbReference>